<gene>
    <name evidence="1" type="ORF">BINO364_LOCUS11738</name>
</gene>
<feature type="non-terminal residue" evidence="1">
    <location>
        <position position="98"/>
    </location>
</feature>
<dbReference type="Proteomes" id="UP000838878">
    <property type="component" value="Chromosome 5"/>
</dbReference>
<evidence type="ECO:0000313" key="1">
    <source>
        <dbReference type="EMBL" id="CAH0726258.1"/>
    </source>
</evidence>
<dbReference type="AlphaFoldDB" id="A0A8J9UUA5"/>
<reference evidence="1" key="1">
    <citation type="submission" date="2021-12" db="EMBL/GenBank/DDBJ databases">
        <authorList>
            <person name="Martin H S."/>
        </authorList>
    </citation>
    <scope>NUCLEOTIDE SEQUENCE</scope>
</reference>
<dbReference type="EMBL" id="OV170225">
    <property type="protein sequence ID" value="CAH0726258.1"/>
    <property type="molecule type" value="Genomic_DNA"/>
</dbReference>
<proteinExistence type="predicted"/>
<name>A0A8J9UUA5_9NEOP</name>
<protein>
    <submittedName>
        <fullName evidence="1">Uncharacterized protein</fullName>
    </submittedName>
</protein>
<organism evidence="1 2">
    <name type="scientific">Brenthis ino</name>
    <name type="common">lesser marbled fritillary</name>
    <dbReference type="NCBI Taxonomy" id="405034"/>
    <lineage>
        <taxon>Eukaryota</taxon>
        <taxon>Metazoa</taxon>
        <taxon>Ecdysozoa</taxon>
        <taxon>Arthropoda</taxon>
        <taxon>Hexapoda</taxon>
        <taxon>Insecta</taxon>
        <taxon>Pterygota</taxon>
        <taxon>Neoptera</taxon>
        <taxon>Endopterygota</taxon>
        <taxon>Lepidoptera</taxon>
        <taxon>Glossata</taxon>
        <taxon>Ditrysia</taxon>
        <taxon>Papilionoidea</taxon>
        <taxon>Nymphalidae</taxon>
        <taxon>Heliconiinae</taxon>
        <taxon>Argynnini</taxon>
        <taxon>Brenthis</taxon>
    </lineage>
</organism>
<sequence length="98" mass="11041">MSRRNKYVKTCFTCIADVETQSQYNQNEGSLPRAVSPEDEVTERDIGMEAVDTPQIERGAPEVASHSELTLEYLQDLGEAVDEVPQYGEEIYSNLAQR</sequence>
<keyword evidence="2" id="KW-1185">Reference proteome</keyword>
<evidence type="ECO:0000313" key="2">
    <source>
        <dbReference type="Proteomes" id="UP000838878"/>
    </source>
</evidence>
<accession>A0A8J9UUA5</accession>